<evidence type="ECO:0000313" key="8">
    <source>
        <dbReference type="EMBL" id="CAD9316585.1"/>
    </source>
</evidence>
<keyword evidence="3" id="KW-1015">Disulfide bond</keyword>
<name>A0A7S1YR20_9STRA</name>
<evidence type="ECO:0000256" key="1">
    <source>
        <dbReference type="ARBA" id="ARBA00007664"/>
    </source>
</evidence>
<dbReference type="InterPro" id="IPR033116">
    <property type="entry name" value="TRYPSIN_SER"/>
</dbReference>
<feature type="domain" description="SMB" evidence="7">
    <location>
        <begin position="315"/>
        <end position="355"/>
    </location>
</feature>
<keyword evidence="4" id="KW-0378">Hydrolase</keyword>
<keyword evidence="2" id="KW-0843">Virulence</keyword>
<dbReference type="InterPro" id="IPR001212">
    <property type="entry name" value="Somatomedin_B_dom"/>
</dbReference>
<comment type="similarity">
    <text evidence="1">Belongs to the peptidase S1 family.</text>
</comment>
<evidence type="ECO:0000259" key="7">
    <source>
        <dbReference type="PROSITE" id="PS50958"/>
    </source>
</evidence>
<dbReference type="CDD" id="cd00190">
    <property type="entry name" value="Tryp_SPc"/>
    <property type="match status" value="1"/>
</dbReference>
<evidence type="ECO:0000256" key="4">
    <source>
        <dbReference type="RuleBase" id="RU363034"/>
    </source>
</evidence>
<dbReference type="PANTHER" id="PTHR24276">
    <property type="entry name" value="POLYSERASE-RELATED"/>
    <property type="match status" value="1"/>
</dbReference>
<protein>
    <recommendedName>
        <fullName evidence="9">Peptidase S1 domain-containing protein</fullName>
    </recommendedName>
</protein>
<dbReference type="SUPFAM" id="SSF50494">
    <property type="entry name" value="Trypsin-like serine proteases"/>
    <property type="match status" value="1"/>
</dbReference>
<dbReference type="Pfam" id="PF00089">
    <property type="entry name" value="Trypsin"/>
    <property type="match status" value="1"/>
</dbReference>
<dbReference type="PROSITE" id="PS00134">
    <property type="entry name" value="TRYPSIN_HIS"/>
    <property type="match status" value="1"/>
</dbReference>
<keyword evidence="5" id="KW-0732">Signal</keyword>
<accession>A0A7S1YR20</accession>
<dbReference type="GO" id="GO:0006508">
    <property type="term" value="P:proteolysis"/>
    <property type="evidence" value="ECO:0007669"/>
    <property type="project" value="UniProtKB-KW"/>
</dbReference>
<dbReference type="InterPro" id="IPR001314">
    <property type="entry name" value="Peptidase_S1A"/>
</dbReference>
<dbReference type="FunFam" id="2.40.10.10:FF:000002">
    <property type="entry name" value="Transmembrane protease serine"/>
    <property type="match status" value="1"/>
</dbReference>
<evidence type="ECO:0000256" key="5">
    <source>
        <dbReference type="SAM" id="SignalP"/>
    </source>
</evidence>
<feature type="chain" id="PRO_5031254751" description="Peptidase S1 domain-containing protein" evidence="5">
    <location>
        <begin position="24"/>
        <end position="432"/>
    </location>
</feature>
<dbReference type="InterPro" id="IPR050430">
    <property type="entry name" value="Peptidase_S1"/>
</dbReference>
<keyword evidence="4" id="KW-0645">Protease</keyword>
<gene>
    <name evidence="8" type="ORF">DBRI1063_LOCUS2992</name>
</gene>
<feature type="domain" description="Peptidase S1" evidence="6">
    <location>
        <begin position="49"/>
        <end position="291"/>
    </location>
</feature>
<feature type="domain" description="SMB" evidence="7">
    <location>
        <begin position="366"/>
        <end position="406"/>
    </location>
</feature>
<dbReference type="PROSITE" id="PS50240">
    <property type="entry name" value="TRYPSIN_DOM"/>
    <property type="match status" value="1"/>
</dbReference>
<dbReference type="InterPro" id="IPR001254">
    <property type="entry name" value="Trypsin_dom"/>
</dbReference>
<dbReference type="SMART" id="SM00020">
    <property type="entry name" value="Tryp_SPc"/>
    <property type="match status" value="1"/>
</dbReference>
<evidence type="ECO:0000256" key="3">
    <source>
        <dbReference type="ARBA" id="ARBA00023157"/>
    </source>
</evidence>
<dbReference type="GO" id="GO:0004252">
    <property type="term" value="F:serine-type endopeptidase activity"/>
    <property type="evidence" value="ECO:0007669"/>
    <property type="project" value="InterPro"/>
</dbReference>
<dbReference type="AlphaFoldDB" id="A0A7S1YR20"/>
<reference evidence="8" key="1">
    <citation type="submission" date="2021-01" db="EMBL/GenBank/DDBJ databases">
        <authorList>
            <person name="Corre E."/>
            <person name="Pelletier E."/>
            <person name="Niang G."/>
            <person name="Scheremetjew M."/>
            <person name="Finn R."/>
            <person name="Kale V."/>
            <person name="Holt S."/>
            <person name="Cochrane G."/>
            <person name="Meng A."/>
            <person name="Brown T."/>
            <person name="Cohen L."/>
        </authorList>
    </citation>
    <scope>NUCLEOTIDE SEQUENCE</scope>
    <source>
        <strain evidence="8">Pop2</strain>
    </source>
</reference>
<dbReference type="PANTHER" id="PTHR24276:SF91">
    <property type="entry name" value="AT26814P-RELATED"/>
    <property type="match status" value="1"/>
</dbReference>
<dbReference type="Gene3D" id="2.40.10.10">
    <property type="entry name" value="Trypsin-like serine proteases"/>
    <property type="match status" value="1"/>
</dbReference>
<evidence type="ECO:0000259" key="6">
    <source>
        <dbReference type="PROSITE" id="PS50240"/>
    </source>
</evidence>
<sequence>MIVNALAKKVFFLSAALASLTYAARVQHVEDNAADLKPKNEKSNKHLGIVNGIVTDPAVHPYMVAWVNNLGNIRCGASLIAEDIVLTAAHCWEHGLTMYLRAGVHDLYDENDDYEEFIVESADQYVHELYDPNSFNNDFMIAKLPSSSSYKWVTLNTDPDEPSDGEILHVMGWGAIETDGPPSDVLQYADVIYETNAVCTKKYENSFPPNEVPIGFEVPIEMMCAADVVEGQDSCQGDSGGPLVIFGDPDTGDDDIQVGVVSFGIGCAHAKFPGVYARISTAYDWIRIKVCTHSDNPPSEYDCASGTSTPTPSSTAGGCANRCGHRSDEGCWCDTACHFNGDCCEDVCDQCHEICYGTSTPTSSPTADGCANRCDGQSDQGCWCDSICHANGDCCEDACDQCDQGCPVPNQGKRMPNQLFSGNKRSSFKRSD</sequence>
<dbReference type="PRINTS" id="PR00722">
    <property type="entry name" value="CHYMOTRYPSIN"/>
</dbReference>
<dbReference type="InterPro" id="IPR009003">
    <property type="entry name" value="Peptidase_S1_PA"/>
</dbReference>
<feature type="signal peptide" evidence="5">
    <location>
        <begin position="1"/>
        <end position="23"/>
    </location>
</feature>
<dbReference type="InterPro" id="IPR043504">
    <property type="entry name" value="Peptidase_S1_PA_chymotrypsin"/>
</dbReference>
<evidence type="ECO:0008006" key="9">
    <source>
        <dbReference type="Google" id="ProtNLM"/>
    </source>
</evidence>
<keyword evidence="4" id="KW-0720">Serine protease</keyword>
<dbReference type="EMBL" id="HBGN01004506">
    <property type="protein sequence ID" value="CAD9316585.1"/>
    <property type="molecule type" value="Transcribed_RNA"/>
</dbReference>
<organism evidence="8">
    <name type="scientific">Ditylum brightwellii</name>
    <dbReference type="NCBI Taxonomy" id="49249"/>
    <lineage>
        <taxon>Eukaryota</taxon>
        <taxon>Sar</taxon>
        <taxon>Stramenopiles</taxon>
        <taxon>Ochrophyta</taxon>
        <taxon>Bacillariophyta</taxon>
        <taxon>Mediophyceae</taxon>
        <taxon>Lithodesmiophycidae</taxon>
        <taxon>Lithodesmiales</taxon>
        <taxon>Lithodesmiaceae</taxon>
        <taxon>Ditylum</taxon>
    </lineage>
</organism>
<dbReference type="PROSITE" id="PS00135">
    <property type="entry name" value="TRYPSIN_SER"/>
    <property type="match status" value="1"/>
</dbReference>
<dbReference type="InterPro" id="IPR018114">
    <property type="entry name" value="TRYPSIN_HIS"/>
</dbReference>
<proteinExistence type="inferred from homology"/>
<evidence type="ECO:0000256" key="2">
    <source>
        <dbReference type="ARBA" id="ARBA00023026"/>
    </source>
</evidence>
<dbReference type="PROSITE" id="PS50958">
    <property type="entry name" value="SMB_2"/>
    <property type="match status" value="2"/>
</dbReference>